<evidence type="ECO:0000313" key="1">
    <source>
        <dbReference type="EMBL" id="MFD1888241.1"/>
    </source>
</evidence>
<protein>
    <submittedName>
        <fullName evidence="1">Uncharacterized protein</fullName>
    </submittedName>
</protein>
<sequence length="89" mass="10403">MKIKIDDKKRQIIIDRYFRIGGVVVPNQYCEDCGSVIIYYDQYDNEFCPYCNKWLSAPCGDASCTYCRVRPNEPLEIKTLADTIHENIE</sequence>
<proteinExistence type="predicted"/>
<reference evidence="2" key="1">
    <citation type="journal article" date="2019" name="Int. J. Syst. Evol. Microbiol.">
        <title>The Global Catalogue of Microorganisms (GCM) 10K type strain sequencing project: providing services to taxonomists for standard genome sequencing and annotation.</title>
        <authorList>
            <consortium name="The Broad Institute Genomics Platform"/>
            <consortium name="The Broad Institute Genome Sequencing Center for Infectious Disease"/>
            <person name="Wu L."/>
            <person name="Ma J."/>
        </authorList>
    </citation>
    <scope>NUCLEOTIDE SEQUENCE [LARGE SCALE GENOMIC DNA]</scope>
    <source>
        <strain evidence="2">CCUG 54950</strain>
    </source>
</reference>
<accession>A0ABW4RPS0</accession>
<gene>
    <name evidence="1" type="ORF">ACFSC9_22405</name>
</gene>
<keyword evidence="2" id="KW-1185">Reference proteome</keyword>
<dbReference type="RefSeq" id="WP_377781936.1">
    <property type="nucleotide sequence ID" value="NZ_JBHUEH010000032.1"/>
</dbReference>
<dbReference type="EMBL" id="JBHUEH010000032">
    <property type="protein sequence ID" value="MFD1888241.1"/>
    <property type="molecule type" value="Genomic_DNA"/>
</dbReference>
<organism evidence="1 2">
    <name type="scientific">Paenibacillus wenxiniae</name>
    <dbReference type="NCBI Taxonomy" id="1636843"/>
    <lineage>
        <taxon>Bacteria</taxon>
        <taxon>Bacillati</taxon>
        <taxon>Bacillota</taxon>
        <taxon>Bacilli</taxon>
        <taxon>Bacillales</taxon>
        <taxon>Paenibacillaceae</taxon>
        <taxon>Paenibacillus</taxon>
    </lineage>
</organism>
<dbReference type="Proteomes" id="UP001597233">
    <property type="component" value="Unassembled WGS sequence"/>
</dbReference>
<evidence type="ECO:0000313" key="2">
    <source>
        <dbReference type="Proteomes" id="UP001597233"/>
    </source>
</evidence>
<comment type="caution">
    <text evidence="1">The sequence shown here is derived from an EMBL/GenBank/DDBJ whole genome shotgun (WGS) entry which is preliminary data.</text>
</comment>
<name>A0ABW4RPS0_9BACL</name>